<reference evidence="2" key="1">
    <citation type="journal article" date="2021" name="Sci. Adv.">
        <title>The American lobster genome reveals insights on longevity, neural, and immune adaptations.</title>
        <authorList>
            <person name="Polinski J.M."/>
            <person name="Zimin A.V."/>
            <person name="Clark K.F."/>
            <person name="Kohn A.B."/>
            <person name="Sadowski N."/>
            <person name="Timp W."/>
            <person name="Ptitsyn A."/>
            <person name="Khanna P."/>
            <person name="Romanova D.Y."/>
            <person name="Williams P."/>
            <person name="Greenwood S.J."/>
            <person name="Moroz L.L."/>
            <person name="Walt D.R."/>
            <person name="Bodnar A.G."/>
        </authorList>
    </citation>
    <scope>NUCLEOTIDE SEQUENCE</scope>
    <source>
        <strain evidence="2">GMGI-L3</strain>
    </source>
</reference>
<accession>A0A8J5NC01</accession>
<name>A0A8J5NC01_HOMAM</name>
<dbReference type="Gene3D" id="3.30.420.10">
    <property type="entry name" value="Ribonuclease H-like superfamily/Ribonuclease H"/>
    <property type="match status" value="1"/>
</dbReference>
<dbReference type="SUPFAM" id="SSF53098">
    <property type="entry name" value="Ribonuclease H-like"/>
    <property type="match status" value="1"/>
</dbReference>
<dbReference type="InterPro" id="IPR012337">
    <property type="entry name" value="RNaseH-like_sf"/>
</dbReference>
<dbReference type="GO" id="GO:0003676">
    <property type="term" value="F:nucleic acid binding"/>
    <property type="evidence" value="ECO:0007669"/>
    <property type="project" value="InterPro"/>
</dbReference>
<dbReference type="PANTHER" id="PTHR37984:SF8">
    <property type="entry name" value="CCHC-TYPE DOMAIN-CONTAINING PROTEIN"/>
    <property type="match status" value="1"/>
</dbReference>
<protein>
    <submittedName>
        <fullName evidence="2">Uncharacterized protein</fullName>
    </submittedName>
</protein>
<dbReference type="Proteomes" id="UP000747542">
    <property type="component" value="Unassembled WGS sequence"/>
</dbReference>
<keyword evidence="3" id="KW-1185">Reference proteome</keyword>
<comment type="caution">
    <text evidence="2">The sequence shown here is derived from an EMBL/GenBank/DDBJ whole genome shotgun (WGS) entry which is preliminary data.</text>
</comment>
<dbReference type="InterPro" id="IPR050951">
    <property type="entry name" value="Retrovirus_Pol_polyprotein"/>
</dbReference>
<sequence>MRLGVLVLTVLSATFTLQHFQQFTRAWNISHETSSPGNSKANGVAEEAVKIVKGMMRWCLKVKEDMYLGLLNIRNTPQVGLKTSPAQRLIGWRMQMLVPTNDTLLKPKQCSLDEERWLMQNKKSTVADTRTIDC</sequence>
<dbReference type="EMBL" id="JAHLQT010002534">
    <property type="protein sequence ID" value="KAG7177205.1"/>
    <property type="molecule type" value="Genomic_DNA"/>
</dbReference>
<feature type="signal peptide" evidence="1">
    <location>
        <begin position="1"/>
        <end position="26"/>
    </location>
</feature>
<dbReference type="AlphaFoldDB" id="A0A8J5NC01"/>
<dbReference type="PANTHER" id="PTHR37984">
    <property type="entry name" value="PROTEIN CBG26694"/>
    <property type="match status" value="1"/>
</dbReference>
<organism evidence="2 3">
    <name type="scientific">Homarus americanus</name>
    <name type="common">American lobster</name>
    <dbReference type="NCBI Taxonomy" id="6706"/>
    <lineage>
        <taxon>Eukaryota</taxon>
        <taxon>Metazoa</taxon>
        <taxon>Ecdysozoa</taxon>
        <taxon>Arthropoda</taxon>
        <taxon>Crustacea</taxon>
        <taxon>Multicrustacea</taxon>
        <taxon>Malacostraca</taxon>
        <taxon>Eumalacostraca</taxon>
        <taxon>Eucarida</taxon>
        <taxon>Decapoda</taxon>
        <taxon>Pleocyemata</taxon>
        <taxon>Astacidea</taxon>
        <taxon>Nephropoidea</taxon>
        <taxon>Nephropidae</taxon>
        <taxon>Homarus</taxon>
    </lineage>
</organism>
<evidence type="ECO:0000313" key="3">
    <source>
        <dbReference type="Proteomes" id="UP000747542"/>
    </source>
</evidence>
<evidence type="ECO:0000256" key="1">
    <source>
        <dbReference type="SAM" id="SignalP"/>
    </source>
</evidence>
<dbReference type="InterPro" id="IPR036397">
    <property type="entry name" value="RNaseH_sf"/>
</dbReference>
<evidence type="ECO:0000313" key="2">
    <source>
        <dbReference type="EMBL" id="KAG7177205.1"/>
    </source>
</evidence>
<proteinExistence type="predicted"/>
<gene>
    <name evidence="2" type="ORF">Hamer_G000466</name>
</gene>
<feature type="chain" id="PRO_5035273039" evidence="1">
    <location>
        <begin position="27"/>
        <end position="134"/>
    </location>
</feature>
<keyword evidence="1" id="KW-0732">Signal</keyword>